<gene>
    <name evidence="2" type="ORF">LZC94_09520</name>
</gene>
<proteinExistence type="predicted"/>
<dbReference type="InterPro" id="IPR039422">
    <property type="entry name" value="MarR/SlyA-like"/>
</dbReference>
<keyword evidence="3" id="KW-1185">Reference proteome</keyword>
<dbReference type="InterPro" id="IPR036390">
    <property type="entry name" value="WH_DNA-bd_sf"/>
</dbReference>
<dbReference type="Gene3D" id="1.10.10.10">
    <property type="entry name" value="Winged helix-like DNA-binding domain superfamily/Winged helix DNA-binding domain"/>
    <property type="match status" value="1"/>
</dbReference>
<dbReference type="InterPro" id="IPR036388">
    <property type="entry name" value="WH-like_DNA-bd_sf"/>
</dbReference>
<dbReference type="PANTHER" id="PTHR33164:SF107">
    <property type="entry name" value="TRANSCRIPTIONAL REGULATORY PROTEIN"/>
    <property type="match status" value="1"/>
</dbReference>
<dbReference type="PRINTS" id="PR00598">
    <property type="entry name" value="HTHMARR"/>
</dbReference>
<dbReference type="SMART" id="SM00347">
    <property type="entry name" value="HTH_MARR"/>
    <property type="match status" value="1"/>
</dbReference>
<dbReference type="PROSITE" id="PS50995">
    <property type="entry name" value="HTH_MARR_2"/>
    <property type="match status" value="1"/>
</dbReference>
<dbReference type="EMBL" id="CP089984">
    <property type="protein sequence ID" value="WXB17504.1"/>
    <property type="molecule type" value="Genomic_DNA"/>
</dbReference>
<evidence type="ECO:0000313" key="2">
    <source>
        <dbReference type="EMBL" id="WXB17504.1"/>
    </source>
</evidence>
<dbReference type="PANTHER" id="PTHR33164">
    <property type="entry name" value="TRANSCRIPTIONAL REGULATOR, MARR FAMILY"/>
    <property type="match status" value="1"/>
</dbReference>
<dbReference type="InterPro" id="IPR000835">
    <property type="entry name" value="HTH_MarR-typ"/>
</dbReference>
<name>A0ABZ2M5W5_9BACT</name>
<reference evidence="2 3" key="1">
    <citation type="submission" date="2021-12" db="EMBL/GenBank/DDBJ databases">
        <title>Discovery of the Pendulisporaceae a myxobacterial family with distinct sporulation behavior and unique specialized metabolism.</title>
        <authorList>
            <person name="Garcia R."/>
            <person name="Popoff A."/>
            <person name="Bader C.D."/>
            <person name="Loehr J."/>
            <person name="Walesch S."/>
            <person name="Walt C."/>
            <person name="Boldt J."/>
            <person name="Bunk B."/>
            <person name="Haeckl F.J.F.P.J."/>
            <person name="Gunesch A.P."/>
            <person name="Birkelbach J."/>
            <person name="Nuebel U."/>
            <person name="Pietschmann T."/>
            <person name="Bach T."/>
            <person name="Mueller R."/>
        </authorList>
    </citation>
    <scope>NUCLEOTIDE SEQUENCE [LARGE SCALE GENOMIC DNA]</scope>
    <source>
        <strain evidence="2 3">MSr11954</strain>
    </source>
</reference>
<evidence type="ECO:0000313" key="3">
    <source>
        <dbReference type="Proteomes" id="UP001370348"/>
    </source>
</evidence>
<sequence>MASDRRLFFLLQRAARAAMGRANEVMIEALGVSSSQLATLAYLAKRPRSTLTDVANLFDLNKSGVSSMITRLERAGLVKREPSPRDGRASLLSLTAKGEAVRAESVPLIRRATAEMTEGFTSAEVEVIYRFLSAIIEKCAGAEEEP</sequence>
<dbReference type="SUPFAM" id="SSF46785">
    <property type="entry name" value="Winged helix' DNA-binding domain"/>
    <property type="match status" value="1"/>
</dbReference>
<accession>A0ABZ2M5W5</accession>
<feature type="domain" description="HTH marR-type" evidence="1">
    <location>
        <begin position="4"/>
        <end position="137"/>
    </location>
</feature>
<dbReference type="RefSeq" id="WP_394827138.1">
    <property type="nucleotide sequence ID" value="NZ_CP089984.1"/>
</dbReference>
<evidence type="ECO:0000259" key="1">
    <source>
        <dbReference type="PROSITE" id="PS50995"/>
    </source>
</evidence>
<protein>
    <submittedName>
        <fullName evidence="2">MarR family transcriptional regulator</fullName>
    </submittedName>
</protein>
<dbReference type="Pfam" id="PF12802">
    <property type="entry name" value="MarR_2"/>
    <property type="match status" value="1"/>
</dbReference>
<dbReference type="Proteomes" id="UP001370348">
    <property type="component" value="Chromosome"/>
</dbReference>
<organism evidence="2 3">
    <name type="scientific">Pendulispora albinea</name>
    <dbReference type="NCBI Taxonomy" id="2741071"/>
    <lineage>
        <taxon>Bacteria</taxon>
        <taxon>Pseudomonadati</taxon>
        <taxon>Myxococcota</taxon>
        <taxon>Myxococcia</taxon>
        <taxon>Myxococcales</taxon>
        <taxon>Sorangiineae</taxon>
        <taxon>Pendulisporaceae</taxon>
        <taxon>Pendulispora</taxon>
    </lineage>
</organism>